<evidence type="ECO:0000313" key="3">
    <source>
        <dbReference type="Proteomes" id="UP000596661"/>
    </source>
</evidence>
<evidence type="ECO:0000313" key="2">
    <source>
        <dbReference type="EnsemblPlants" id="cds.evm.model.06.1959"/>
    </source>
</evidence>
<evidence type="ECO:0000259" key="1">
    <source>
        <dbReference type="PROSITE" id="PS50878"/>
    </source>
</evidence>
<dbReference type="PROSITE" id="PS50878">
    <property type="entry name" value="RT_POL"/>
    <property type="match status" value="1"/>
</dbReference>
<dbReference type="PANTHER" id="PTHR33116">
    <property type="entry name" value="REVERSE TRANSCRIPTASE ZINC-BINDING DOMAIN-CONTAINING PROTEIN-RELATED-RELATED"/>
    <property type="match status" value="1"/>
</dbReference>
<reference evidence="2" key="1">
    <citation type="submission" date="2018-11" db="EMBL/GenBank/DDBJ databases">
        <authorList>
            <person name="Grassa J C."/>
        </authorList>
    </citation>
    <scope>NUCLEOTIDE SEQUENCE [LARGE SCALE GENOMIC DNA]</scope>
</reference>
<dbReference type="OMA" id="DRWIRWI"/>
<proteinExistence type="predicted"/>
<dbReference type="EnsemblPlants" id="evm.model.06.1959">
    <property type="protein sequence ID" value="cds.evm.model.06.1959"/>
    <property type="gene ID" value="evm.TU.06.1959"/>
</dbReference>
<keyword evidence="3" id="KW-1185">Reference proteome</keyword>
<dbReference type="SUPFAM" id="SSF56672">
    <property type="entry name" value="DNA/RNA polymerases"/>
    <property type="match status" value="1"/>
</dbReference>
<dbReference type="AlphaFoldDB" id="A0A803PWJ5"/>
<dbReference type="PANTHER" id="PTHR33116:SF86">
    <property type="entry name" value="REVERSE TRANSCRIPTASE DOMAIN-CONTAINING PROTEIN"/>
    <property type="match status" value="1"/>
</dbReference>
<dbReference type="EMBL" id="UZAU01000619">
    <property type="status" value="NOT_ANNOTATED_CDS"/>
    <property type="molecule type" value="Genomic_DNA"/>
</dbReference>
<reference evidence="2" key="2">
    <citation type="submission" date="2021-03" db="UniProtKB">
        <authorList>
            <consortium name="EnsemblPlants"/>
        </authorList>
    </citation>
    <scope>IDENTIFICATION</scope>
</reference>
<name>A0A803PWJ5_CANSA</name>
<dbReference type="InterPro" id="IPR043502">
    <property type="entry name" value="DNA/RNA_pol_sf"/>
</dbReference>
<sequence>MRKNRFHGKKLALKLDMAKAYDRVEWGFLKAMMVKLGYHVHWVEKIMRCVTSVSFSFLINGEVTGNVLPQRGLRQGDSLSPYLFLICVEVFSSLIQNEEAAGRLTGVRFGRQGLTVSHLFFADDSMVFFDATMNDCHRFKVLLGKYARASGQEVNFNKSEICFGKRVGDEEKNAMGVYMGMKVVDN</sequence>
<feature type="domain" description="Reverse transcriptase" evidence="1">
    <location>
        <begin position="1"/>
        <end position="183"/>
    </location>
</feature>
<protein>
    <recommendedName>
        <fullName evidence="1">Reverse transcriptase domain-containing protein</fullName>
    </recommendedName>
</protein>
<dbReference type="Gramene" id="evm.model.06.1959">
    <property type="protein sequence ID" value="cds.evm.model.06.1959"/>
    <property type="gene ID" value="evm.TU.06.1959"/>
</dbReference>
<organism evidence="2 3">
    <name type="scientific">Cannabis sativa</name>
    <name type="common">Hemp</name>
    <name type="synonym">Marijuana</name>
    <dbReference type="NCBI Taxonomy" id="3483"/>
    <lineage>
        <taxon>Eukaryota</taxon>
        <taxon>Viridiplantae</taxon>
        <taxon>Streptophyta</taxon>
        <taxon>Embryophyta</taxon>
        <taxon>Tracheophyta</taxon>
        <taxon>Spermatophyta</taxon>
        <taxon>Magnoliopsida</taxon>
        <taxon>eudicotyledons</taxon>
        <taxon>Gunneridae</taxon>
        <taxon>Pentapetalae</taxon>
        <taxon>rosids</taxon>
        <taxon>fabids</taxon>
        <taxon>Rosales</taxon>
        <taxon>Cannabaceae</taxon>
        <taxon>Cannabis</taxon>
    </lineage>
</organism>
<accession>A0A803PWJ5</accession>
<dbReference type="InterPro" id="IPR000477">
    <property type="entry name" value="RT_dom"/>
</dbReference>
<dbReference type="Pfam" id="PF00078">
    <property type="entry name" value="RVT_1"/>
    <property type="match status" value="1"/>
</dbReference>
<dbReference type="Proteomes" id="UP000596661">
    <property type="component" value="Chromosome 6"/>
</dbReference>